<dbReference type="InterPro" id="IPR028002">
    <property type="entry name" value="Myb_DNA-bind_5"/>
</dbReference>
<accession>A0AAV1LDR1</accession>
<evidence type="ECO:0000313" key="8">
    <source>
        <dbReference type="Proteomes" id="UP001314205"/>
    </source>
</evidence>
<dbReference type="EMBL" id="CAVLGL010000087">
    <property type="protein sequence ID" value="CAK1592179.1"/>
    <property type="molecule type" value="Genomic_DNA"/>
</dbReference>
<name>A0AAV1LDR1_9NEOP</name>
<comment type="function">
    <text evidence="5">Involved in transvection phenomena (= synapsis-dependent gene expression), where the synaptic pairing of chromosomes carrying genes with which zeste interacts influences the expression of these genes. Zeste binds to DNA and stimulates transcription from a nearby promoter.</text>
</comment>
<dbReference type="Pfam" id="PF13873">
    <property type="entry name" value="Myb_DNA-bind_5"/>
    <property type="match status" value="1"/>
</dbReference>
<protein>
    <recommendedName>
        <fullName evidence="2">Regulatory protein zeste</fullName>
    </recommendedName>
</protein>
<organism evidence="7 8">
    <name type="scientific">Parnassius mnemosyne</name>
    <name type="common">clouded apollo</name>
    <dbReference type="NCBI Taxonomy" id="213953"/>
    <lineage>
        <taxon>Eukaryota</taxon>
        <taxon>Metazoa</taxon>
        <taxon>Ecdysozoa</taxon>
        <taxon>Arthropoda</taxon>
        <taxon>Hexapoda</taxon>
        <taxon>Insecta</taxon>
        <taxon>Pterygota</taxon>
        <taxon>Neoptera</taxon>
        <taxon>Endopterygota</taxon>
        <taxon>Lepidoptera</taxon>
        <taxon>Glossata</taxon>
        <taxon>Ditrysia</taxon>
        <taxon>Papilionoidea</taxon>
        <taxon>Papilionidae</taxon>
        <taxon>Parnassiinae</taxon>
        <taxon>Parnassini</taxon>
        <taxon>Parnassius</taxon>
        <taxon>Driopa</taxon>
    </lineage>
</organism>
<keyword evidence="4" id="KW-0804">Transcription</keyword>
<gene>
    <name evidence="7" type="ORF">PARMNEM_LOCUS12211</name>
</gene>
<evidence type="ECO:0000256" key="1">
    <source>
        <dbReference type="ARBA" id="ARBA00011764"/>
    </source>
</evidence>
<comment type="caution">
    <text evidence="7">The sequence shown here is derived from an EMBL/GenBank/DDBJ whole genome shotgun (WGS) entry which is preliminary data.</text>
</comment>
<sequence length="144" mass="16259">MLVDFISTHNHLATGEFTGPLGAKRANSQWQILKEMLKEYWPDRTIDQWKQTWKDLKKSARTENAAAARGHSTTGNSLIVPTVSEVSTNVLNILGFESSTGIGPEESSIGQANSIHERLKERNNLLCEQNQLLRTQNKLKKMKR</sequence>
<evidence type="ECO:0000313" key="7">
    <source>
        <dbReference type="EMBL" id="CAK1592179.1"/>
    </source>
</evidence>
<dbReference type="Proteomes" id="UP001314205">
    <property type="component" value="Unassembled WGS sequence"/>
</dbReference>
<evidence type="ECO:0000256" key="5">
    <source>
        <dbReference type="ARBA" id="ARBA00025466"/>
    </source>
</evidence>
<evidence type="ECO:0000256" key="3">
    <source>
        <dbReference type="ARBA" id="ARBA00023015"/>
    </source>
</evidence>
<reference evidence="7 8" key="1">
    <citation type="submission" date="2023-11" db="EMBL/GenBank/DDBJ databases">
        <authorList>
            <person name="Hedman E."/>
            <person name="Englund M."/>
            <person name="Stromberg M."/>
            <person name="Nyberg Akerstrom W."/>
            <person name="Nylinder S."/>
            <person name="Jareborg N."/>
            <person name="Kallberg Y."/>
            <person name="Kronander E."/>
        </authorList>
    </citation>
    <scope>NUCLEOTIDE SEQUENCE [LARGE SCALE GENOMIC DNA]</scope>
</reference>
<evidence type="ECO:0000256" key="2">
    <source>
        <dbReference type="ARBA" id="ARBA00016807"/>
    </source>
</evidence>
<keyword evidence="3" id="KW-0805">Transcription regulation</keyword>
<evidence type="ECO:0000259" key="6">
    <source>
        <dbReference type="Pfam" id="PF13873"/>
    </source>
</evidence>
<keyword evidence="8" id="KW-1185">Reference proteome</keyword>
<comment type="subunit">
    <text evidence="1">Self-associates forming complexes of several hundred monomers.</text>
</comment>
<proteinExistence type="predicted"/>
<dbReference type="AlphaFoldDB" id="A0AAV1LDR1"/>
<feature type="domain" description="Myb/SANT-like DNA-binding" evidence="6">
    <location>
        <begin position="1"/>
        <end position="63"/>
    </location>
</feature>
<evidence type="ECO:0000256" key="4">
    <source>
        <dbReference type="ARBA" id="ARBA00023163"/>
    </source>
</evidence>